<feature type="transmembrane region" description="Helical" evidence="2">
    <location>
        <begin position="41"/>
        <end position="60"/>
    </location>
</feature>
<dbReference type="Proteomes" id="UP000265719">
    <property type="component" value="Chromosome"/>
</dbReference>
<accession>A0A399G2V2</accession>
<feature type="transmembrane region" description="Helical" evidence="2">
    <location>
        <begin position="111"/>
        <end position="129"/>
    </location>
</feature>
<organism evidence="3 4">
    <name type="scientific">Thermobifida halotolerans</name>
    <dbReference type="NCBI Taxonomy" id="483545"/>
    <lineage>
        <taxon>Bacteria</taxon>
        <taxon>Bacillati</taxon>
        <taxon>Actinomycetota</taxon>
        <taxon>Actinomycetes</taxon>
        <taxon>Streptosporangiales</taxon>
        <taxon>Nocardiopsidaceae</taxon>
        <taxon>Thermobifida</taxon>
    </lineage>
</organism>
<protein>
    <submittedName>
        <fullName evidence="3">Uncharacterized protein</fullName>
    </submittedName>
</protein>
<name>A0A399G2V2_9ACTN</name>
<dbReference type="EMBL" id="CP063196">
    <property type="protein sequence ID" value="UOE18260.1"/>
    <property type="molecule type" value="Genomic_DNA"/>
</dbReference>
<evidence type="ECO:0000256" key="2">
    <source>
        <dbReference type="SAM" id="Phobius"/>
    </source>
</evidence>
<dbReference type="RefSeq" id="WP_068693226.1">
    <property type="nucleotide sequence ID" value="NZ_CP063196.1"/>
</dbReference>
<gene>
    <name evidence="3" type="ORF">NI17_015605</name>
</gene>
<sequence>MLRHSLGLLAGIVLTPLLWVGAAWSTAEIVGHVQAQRFGDPLLTACAAMIGVGLVGGVLAATRVSPLAAFVSGGVLLGVPLWALLDPASMDATVPGWLVDPESFLRPLGPGLPLFLALGTLLFISSLVLSRWRPPRRDRTEEAYPPAAEHAPSRRRAPEPASPPPAGRPVAPDAGWVDDPSAKTTTPFRRGEDGVRPLGREDDDRTRLLGDGR</sequence>
<proteinExistence type="predicted"/>
<evidence type="ECO:0000313" key="4">
    <source>
        <dbReference type="Proteomes" id="UP000265719"/>
    </source>
</evidence>
<keyword evidence="2" id="KW-0472">Membrane</keyword>
<keyword evidence="2" id="KW-0812">Transmembrane</keyword>
<dbReference type="OrthoDB" id="3429255at2"/>
<feature type="region of interest" description="Disordered" evidence="1">
    <location>
        <begin position="135"/>
        <end position="213"/>
    </location>
</feature>
<reference evidence="3" key="1">
    <citation type="submission" date="2020-10" db="EMBL/GenBank/DDBJ databases">
        <title>De novo genome project of the cellulose decomposer Thermobifida halotolerans type strain.</title>
        <authorList>
            <person name="Nagy I."/>
            <person name="Horvath B."/>
            <person name="Kukolya J."/>
            <person name="Nagy I."/>
            <person name="Orsini M."/>
        </authorList>
    </citation>
    <scope>NUCLEOTIDE SEQUENCE</scope>
    <source>
        <strain evidence="3">DSM 44931</strain>
    </source>
</reference>
<dbReference type="AlphaFoldDB" id="A0A399G2V2"/>
<dbReference type="KEGG" id="thao:NI17_015605"/>
<evidence type="ECO:0000313" key="3">
    <source>
        <dbReference type="EMBL" id="UOE18260.1"/>
    </source>
</evidence>
<evidence type="ECO:0000256" key="1">
    <source>
        <dbReference type="SAM" id="MobiDB-lite"/>
    </source>
</evidence>
<feature type="transmembrane region" description="Helical" evidence="2">
    <location>
        <begin position="67"/>
        <end position="85"/>
    </location>
</feature>
<feature type="compositionally biased region" description="Basic and acidic residues" evidence="1">
    <location>
        <begin position="189"/>
        <end position="213"/>
    </location>
</feature>
<keyword evidence="2" id="KW-1133">Transmembrane helix</keyword>
<keyword evidence="4" id="KW-1185">Reference proteome</keyword>